<dbReference type="InParanoid" id="A0A1Y1XWQ8"/>
<dbReference type="PANTHER" id="PTHR47839">
    <property type="entry name" value="DOMAIN PROTEIN, PUTATIVE (AFU_ORTHOLOGUE AFUA_6G04830)-RELATED"/>
    <property type="match status" value="1"/>
</dbReference>
<name>A0A1Y1XWQ8_9FUNG</name>
<evidence type="ECO:0000313" key="4">
    <source>
        <dbReference type="Proteomes" id="UP000193498"/>
    </source>
</evidence>
<evidence type="ECO:0000259" key="2">
    <source>
        <dbReference type="PROSITE" id="PS51140"/>
    </source>
</evidence>
<evidence type="ECO:0000313" key="3">
    <source>
        <dbReference type="EMBL" id="ORX89916.1"/>
    </source>
</evidence>
<feature type="region of interest" description="Disordered" evidence="1">
    <location>
        <begin position="852"/>
        <end position="894"/>
    </location>
</feature>
<proteinExistence type="predicted"/>
<evidence type="ECO:0000256" key="1">
    <source>
        <dbReference type="SAM" id="MobiDB-lite"/>
    </source>
</evidence>
<dbReference type="PROSITE" id="PS51140">
    <property type="entry name" value="CUE"/>
    <property type="match status" value="1"/>
</dbReference>
<feature type="domain" description="CUE" evidence="2">
    <location>
        <begin position="1492"/>
        <end position="1536"/>
    </location>
</feature>
<dbReference type="InterPro" id="IPR003892">
    <property type="entry name" value="CUE"/>
</dbReference>
<keyword evidence="4" id="KW-1185">Reference proteome</keyword>
<dbReference type="STRING" id="1314790.A0A1Y1XWQ8"/>
<feature type="region of interest" description="Disordered" evidence="1">
    <location>
        <begin position="1445"/>
        <end position="1493"/>
    </location>
</feature>
<feature type="region of interest" description="Disordered" evidence="1">
    <location>
        <begin position="1673"/>
        <end position="1692"/>
    </location>
</feature>
<feature type="region of interest" description="Disordered" evidence="1">
    <location>
        <begin position="912"/>
        <end position="938"/>
    </location>
</feature>
<feature type="compositionally biased region" description="Low complexity" evidence="1">
    <location>
        <begin position="1627"/>
        <end position="1642"/>
    </location>
</feature>
<organism evidence="3 4">
    <name type="scientific">Basidiobolus meristosporus CBS 931.73</name>
    <dbReference type="NCBI Taxonomy" id="1314790"/>
    <lineage>
        <taxon>Eukaryota</taxon>
        <taxon>Fungi</taxon>
        <taxon>Fungi incertae sedis</taxon>
        <taxon>Zoopagomycota</taxon>
        <taxon>Entomophthoromycotina</taxon>
        <taxon>Basidiobolomycetes</taxon>
        <taxon>Basidiobolales</taxon>
        <taxon>Basidiobolaceae</taxon>
        <taxon>Basidiobolus</taxon>
    </lineage>
</organism>
<dbReference type="GO" id="GO:0043130">
    <property type="term" value="F:ubiquitin binding"/>
    <property type="evidence" value="ECO:0007669"/>
    <property type="project" value="InterPro"/>
</dbReference>
<dbReference type="InterPro" id="IPR022155">
    <property type="entry name" value="DUF3684"/>
</dbReference>
<protein>
    <recommendedName>
        <fullName evidence="2">CUE domain-containing protein</fullName>
    </recommendedName>
</protein>
<dbReference type="PANTHER" id="PTHR47839:SF1">
    <property type="entry name" value="DOMAIN PROTEIN, PUTATIVE (AFU_ORTHOLOGUE AFUA_6G04830)-RELATED"/>
    <property type="match status" value="1"/>
</dbReference>
<dbReference type="Pfam" id="PF12449">
    <property type="entry name" value="DUF3684"/>
    <property type="match status" value="2"/>
</dbReference>
<reference evidence="3 4" key="1">
    <citation type="submission" date="2016-07" db="EMBL/GenBank/DDBJ databases">
        <title>Pervasive Adenine N6-methylation of Active Genes in Fungi.</title>
        <authorList>
            <consortium name="DOE Joint Genome Institute"/>
            <person name="Mondo S.J."/>
            <person name="Dannebaum R.O."/>
            <person name="Kuo R.C."/>
            <person name="Labutti K."/>
            <person name="Haridas S."/>
            <person name="Kuo A."/>
            <person name="Salamov A."/>
            <person name="Ahrendt S.R."/>
            <person name="Lipzen A."/>
            <person name="Sullivan W."/>
            <person name="Andreopoulos W.B."/>
            <person name="Clum A."/>
            <person name="Lindquist E."/>
            <person name="Daum C."/>
            <person name="Ramamoorthy G.K."/>
            <person name="Gryganskyi A."/>
            <person name="Culley D."/>
            <person name="Magnuson J.K."/>
            <person name="James T.Y."/>
            <person name="O'Malley M.A."/>
            <person name="Stajich J.E."/>
            <person name="Spatafora J.W."/>
            <person name="Visel A."/>
            <person name="Grigoriev I.V."/>
        </authorList>
    </citation>
    <scope>NUCLEOTIDE SEQUENCE [LARGE SCALE GENOMIC DNA]</scope>
    <source>
        <strain evidence="3 4">CBS 931.73</strain>
    </source>
</reference>
<feature type="region of interest" description="Disordered" evidence="1">
    <location>
        <begin position="1534"/>
        <end position="1575"/>
    </location>
</feature>
<feature type="region of interest" description="Disordered" evidence="1">
    <location>
        <begin position="1588"/>
        <end position="1652"/>
    </location>
</feature>
<feature type="compositionally biased region" description="Pro residues" evidence="1">
    <location>
        <begin position="1454"/>
        <end position="1463"/>
    </location>
</feature>
<dbReference type="OrthoDB" id="10031156at2759"/>
<feature type="compositionally biased region" description="Pro residues" evidence="1">
    <location>
        <begin position="1557"/>
        <end position="1569"/>
    </location>
</feature>
<dbReference type="InterPro" id="IPR036890">
    <property type="entry name" value="HATPase_C_sf"/>
</dbReference>
<sequence>MDLDLSAFKSLVIHDSAAEERVQVNQRHLIDKILARYSAPFTIYRELLQNANDAGATEAKIHFRTKTPDDAQSNPNPNPNPKPKPFTKEFFRTNSSEPKESNPTSFDPNASCHTVLFQNNGRPFQPEDWNRLKKIAEGNPDEQKIGFFGVGFYSLFSICEEPFVVSDQECMAFFWKGDQLYTKRLAVPEPMRQLGGWTTFSLDLREPVTVPEVEEFGRFLACSIAFTQNLRSVSLYLDDQLLVKVSKKVSEPNPLSCTHPTGQRLTNEACQSLHTRSPHGVFQLSAVYGLQVQIDAEYLKCTKTSGMFWSSGPKFSRISSTLFLKIAQAHLTTHVTPAFADQMERTTKKSPPKTTLVQMIYTGLEEYEASISVHQDFPIFRDLLPYPHQGKVFIGFPTHQTTGCSVHLAAHLIPTVERESIDFVDPHLARWNQEMLSMCALLARVLYDEEIADISQRYLRLVDGPKPKEGSPSGEPDPAMTWLERRCIHAMTSFCFHPATPIKTVGKLMEKCFFASGKVPPGLLSSCGVKPCDQVRLPDPELVPFLRTTPYLPSKIQKEAGEMLSSLQERYHLVKVGLPDLIRDVSGYAITVDQAVALLRWWLGFKESQGRGHLPPEHGQQLLRAITLLNPLPSFSLGSPEIGAKDAVGPTMPVALAEFRYFLNPKVVHQGLPVPQETLPFELTRHFNQRELREAFGTWKELTLAIWTEHVVQQHRSELTTSPVFSEKIHHVLYRGFYQQSPNDRALMLSLLEGVACIPTQLGQRLPKETYFKNVKLFSDLPIVQLAKFPSGMERFLGDLGVRTHVDLQLVFDRLEHLNWDFMKLLKYLASVKSQLSEAEMEKLSQTPLFPARSLIRPKPHQSTERQEPGAQPAAGSIQGQRAVRPGRTPVQPWATGDRVARQVARLVGGGEVPSEVGSENQPAAGQAHADRGNRGIPGNPDECVEILHRALASHYQWVYRREEIQIPLIPCTRLSPRPGTGDSMAKGATLGDQFTKTEAMAKPTECYANPASEVMGFKIVHPELRRDAEKFGILEQPPVAALITFLQASPPGHPTYGRWVFEYLASRQADFTSADWEKLRFLKFIPVQSSNETPVYWMAPGECYFINDTVDFKYDFFTYIHFGPIANLFLKACGVQEEPSPVDLARIITKDPPKFLEACQRNPAHTSGQASRDHGYEHYLQVLRQLAIQMPTLSRHSDIMRAMRSRPFLIAVREKGGQSMAEKKSDQHPMDVSEASVLEYRLESPGNICLVDDTVLQKTFNPWYAPMETLLETFYEQLGSTWISKQVTESSRPTGAITQSGRSQALQNLIRERAPLLIYDYQREQSTKVLRSSEWLATKLRVLEVDQIHIHRKFLPTHQVHTEATTACLERGLRGVDAPRDAVFLLISRQDYNEFDIATCLCKILFSKSRLNDALLLETLLSTSLQHLKRKGFPVDRILNHQKAVTPAATPKPVEPAPPRSSTPPKGSPASDQPPPYEPKGPTQPAPLPAHLNPYFSQLQAMFPDCDPNYLKSCLLEEKRDHVARVSNRLLDDTYPRLPNHTTQKERTAVGGKQPAPQPPATTPPTPVPTSSNLMDRLSRRFQSGINDWYKSYDKPSGPSTTTIDDSESKHQPIPGGFPSLPRPPKSQSQSSSSSPNPSQPGGEPVNTVGPDHTELLQRSLKSSVDSCVRNVNAFDGREPEKAATPPPPKDYTGEAHHHYCSVIPPQKLAHCARIGQFDLYLETGMASSELFACDLAGQSVPLVQFDRLTGSLTAPDGSTMAPGSNLHSLHLMGHTLTTLVQVFQLNPASVHLYYDREGPTVAFNRGRSLFFNLRYFLLLHHPRMAVSPTEAADVHFYWFMVACHELAHNFVSDHNAQHEFYLSSFAEQYLGPLVRSLLRMGKVSA</sequence>
<dbReference type="Gene3D" id="3.30.565.10">
    <property type="entry name" value="Histidine kinase-like ATPase, C-terminal domain"/>
    <property type="match status" value="1"/>
</dbReference>
<dbReference type="NCBIfam" id="NF047352">
    <property type="entry name" value="P_loop_sacsin"/>
    <property type="match status" value="1"/>
</dbReference>
<feature type="region of interest" description="Disordered" evidence="1">
    <location>
        <begin position="65"/>
        <end position="112"/>
    </location>
</feature>
<dbReference type="CDD" id="cd14279">
    <property type="entry name" value="CUE"/>
    <property type="match status" value="1"/>
</dbReference>
<comment type="caution">
    <text evidence="3">The sequence shown here is derived from an EMBL/GenBank/DDBJ whole genome shotgun (WGS) entry which is preliminary data.</text>
</comment>
<feature type="compositionally biased region" description="Pro residues" evidence="1">
    <location>
        <begin position="1473"/>
        <end position="1489"/>
    </location>
</feature>
<accession>A0A1Y1XWQ8</accession>
<gene>
    <name evidence="3" type="ORF">K493DRAFT_318332</name>
</gene>
<dbReference type="Proteomes" id="UP000193498">
    <property type="component" value="Unassembled WGS sequence"/>
</dbReference>
<dbReference type="SUPFAM" id="SSF55874">
    <property type="entry name" value="ATPase domain of HSP90 chaperone/DNA topoisomerase II/histidine kinase"/>
    <property type="match status" value="1"/>
</dbReference>
<dbReference type="EMBL" id="MCFE01000413">
    <property type="protein sequence ID" value="ORX89916.1"/>
    <property type="molecule type" value="Genomic_DNA"/>
</dbReference>
<feature type="compositionally biased region" description="Polar residues" evidence="1">
    <location>
        <begin position="92"/>
        <end position="112"/>
    </location>
</feature>